<protein>
    <submittedName>
        <fullName evidence="1">Uncharacterized protein</fullName>
    </submittedName>
</protein>
<accession>M0ZYT2</accession>
<dbReference type="InParanoid" id="M0ZYT2"/>
<dbReference type="HOGENOM" id="CLU_2350771_0_0_1"/>
<proteinExistence type="predicted"/>
<organism evidence="1 2">
    <name type="scientific">Solanum tuberosum</name>
    <name type="common">Potato</name>
    <dbReference type="NCBI Taxonomy" id="4113"/>
    <lineage>
        <taxon>Eukaryota</taxon>
        <taxon>Viridiplantae</taxon>
        <taxon>Streptophyta</taxon>
        <taxon>Embryophyta</taxon>
        <taxon>Tracheophyta</taxon>
        <taxon>Spermatophyta</taxon>
        <taxon>Magnoliopsida</taxon>
        <taxon>eudicotyledons</taxon>
        <taxon>Gunneridae</taxon>
        <taxon>Pentapetalae</taxon>
        <taxon>asterids</taxon>
        <taxon>lamiids</taxon>
        <taxon>Solanales</taxon>
        <taxon>Solanaceae</taxon>
        <taxon>Solanoideae</taxon>
        <taxon>Solaneae</taxon>
        <taxon>Solanum</taxon>
    </lineage>
</organism>
<name>M0ZYT2_SOLTU</name>
<keyword evidence="2" id="KW-1185">Reference proteome</keyword>
<dbReference type="PaxDb" id="4113-PGSC0003DMT400010932"/>
<reference evidence="1" key="2">
    <citation type="submission" date="2015-06" db="UniProtKB">
        <authorList>
            <consortium name="EnsemblPlants"/>
        </authorList>
    </citation>
    <scope>IDENTIFICATION</scope>
    <source>
        <strain evidence="1">DM1-3 516 R44</strain>
    </source>
</reference>
<evidence type="ECO:0000313" key="1">
    <source>
        <dbReference type="EnsemblPlants" id="PGSC0003DMT400010932"/>
    </source>
</evidence>
<evidence type="ECO:0000313" key="2">
    <source>
        <dbReference type="Proteomes" id="UP000011115"/>
    </source>
</evidence>
<dbReference type="EnsemblPlants" id="PGSC0003DMT400010932">
    <property type="protein sequence ID" value="PGSC0003DMT400010932"/>
    <property type="gene ID" value="PGSC0003DMG402004281"/>
</dbReference>
<dbReference type="Proteomes" id="UP000011115">
    <property type="component" value="Unassembled WGS sequence"/>
</dbReference>
<sequence>MVIPAASTAVNTAINVIIIMLWKLTTFLQCNEPAGPVAMCESKFDTPFFLINVIHLDFESMCRPAVGFVKVASKGGNLFGLFVVCVYQKFCGRVLLQ</sequence>
<dbReference type="Gramene" id="PGSC0003DMT400010932">
    <property type="protein sequence ID" value="PGSC0003DMT400010932"/>
    <property type="gene ID" value="PGSC0003DMG402004281"/>
</dbReference>
<reference evidence="2" key="1">
    <citation type="journal article" date="2011" name="Nature">
        <title>Genome sequence and analysis of the tuber crop potato.</title>
        <authorList>
            <consortium name="The Potato Genome Sequencing Consortium"/>
        </authorList>
    </citation>
    <scope>NUCLEOTIDE SEQUENCE [LARGE SCALE GENOMIC DNA]</scope>
    <source>
        <strain evidence="2">cv. DM1-3 516 R44</strain>
    </source>
</reference>
<dbReference type="AlphaFoldDB" id="M0ZYT2"/>